<feature type="chain" id="PRO_5040389280" evidence="1">
    <location>
        <begin position="21"/>
        <end position="274"/>
    </location>
</feature>
<reference evidence="2" key="1">
    <citation type="submission" date="2021-12" db="EMBL/GenBank/DDBJ databases">
        <authorList>
            <person name="King R."/>
        </authorList>
    </citation>
    <scope>NUCLEOTIDE SEQUENCE</scope>
</reference>
<proteinExistence type="predicted"/>
<sequence length="274" mass="32219">MPEMVPLLLFLISILDSTKQEYIYNRKPVPKAEVLDEILSNFLNRSDFTGSLFSYLTGNEDFGDPDNLDVCVLNANNVFKIISKAKKQYEPYFRRTKQEGLKRNPKLAEQVLDLMKQSIYATRFRMQDTKRFRKKYANDARFQIAVLFGALMQVNLKMETIYSILHKFVPQIHMIWSVILYEKLLAAHVDVHNLVDRIFYLHSKQMEIESGATRVVLFPTLYNPRTRSRRRLSRGTLYRATRFNWFQELNLTYMTTQPPETTSTTRKTVRPIVG</sequence>
<evidence type="ECO:0000313" key="2">
    <source>
        <dbReference type="EMBL" id="CAG9794065.1"/>
    </source>
</evidence>
<feature type="signal peptide" evidence="1">
    <location>
        <begin position="1"/>
        <end position="20"/>
    </location>
</feature>
<protein>
    <submittedName>
        <fullName evidence="2">Uncharacterized protein</fullName>
    </submittedName>
</protein>
<evidence type="ECO:0000256" key="1">
    <source>
        <dbReference type="SAM" id="SignalP"/>
    </source>
</evidence>
<gene>
    <name evidence="2" type="ORF">DIATSA_LOCUS11466</name>
</gene>
<dbReference type="Proteomes" id="UP001153714">
    <property type="component" value="Chromosome 6"/>
</dbReference>
<dbReference type="AlphaFoldDB" id="A0A9N9RCN6"/>
<name>A0A9N9RCN6_9NEOP</name>
<reference evidence="2" key="2">
    <citation type="submission" date="2022-10" db="EMBL/GenBank/DDBJ databases">
        <authorList>
            <consortium name="ENA_rothamsted_submissions"/>
            <consortium name="culmorum"/>
            <person name="King R."/>
        </authorList>
    </citation>
    <scope>NUCLEOTIDE SEQUENCE</scope>
</reference>
<dbReference type="OrthoDB" id="6882231at2759"/>
<keyword evidence="3" id="KW-1185">Reference proteome</keyword>
<keyword evidence="1" id="KW-0732">Signal</keyword>
<dbReference type="EMBL" id="OU893337">
    <property type="protein sequence ID" value="CAG9794065.1"/>
    <property type="molecule type" value="Genomic_DNA"/>
</dbReference>
<organism evidence="2 3">
    <name type="scientific">Diatraea saccharalis</name>
    <name type="common">sugarcane borer</name>
    <dbReference type="NCBI Taxonomy" id="40085"/>
    <lineage>
        <taxon>Eukaryota</taxon>
        <taxon>Metazoa</taxon>
        <taxon>Ecdysozoa</taxon>
        <taxon>Arthropoda</taxon>
        <taxon>Hexapoda</taxon>
        <taxon>Insecta</taxon>
        <taxon>Pterygota</taxon>
        <taxon>Neoptera</taxon>
        <taxon>Endopterygota</taxon>
        <taxon>Lepidoptera</taxon>
        <taxon>Glossata</taxon>
        <taxon>Ditrysia</taxon>
        <taxon>Pyraloidea</taxon>
        <taxon>Crambidae</taxon>
        <taxon>Crambinae</taxon>
        <taxon>Diatraea</taxon>
    </lineage>
</organism>
<accession>A0A9N9RCN6</accession>
<evidence type="ECO:0000313" key="3">
    <source>
        <dbReference type="Proteomes" id="UP001153714"/>
    </source>
</evidence>